<feature type="compositionally biased region" description="Low complexity" evidence="1">
    <location>
        <begin position="59"/>
        <end position="69"/>
    </location>
</feature>
<dbReference type="RefSeq" id="WP_132407002.1">
    <property type="nucleotide sequence ID" value="NZ_SMKA01000055.1"/>
</dbReference>
<keyword evidence="2" id="KW-0732">Signal</keyword>
<reference evidence="3 4" key="1">
    <citation type="submission" date="2019-03" db="EMBL/GenBank/DDBJ databases">
        <title>Draft genome sequences of novel Actinobacteria.</title>
        <authorList>
            <person name="Sahin N."/>
            <person name="Ay H."/>
            <person name="Saygin H."/>
        </authorList>
    </citation>
    <scope>NUCLEOTIDE SEQUENCE [LARGE SCALE GENOMIC DNA]</scope>
    <source>
        <strain evidence="3 4">JCM 30547</strain>
    </source>
</reference>
<gene>
    <name evidence="3" type="ORF">E1261_15005</name>
</gene>
<dbReference type="AlphaFoldDB" id="A0A4V2XRG2"/>
<dbReference type="EMBL" id="SMKA01000055">
    <property type="protein sequence ID" value="TDC29725.1"/>
    <property type="molecule type" value="Genomic_DNA"/>
</dbReference>
<evidence type="ECO:0000256" key="1">
    <source>
        <dbReference type="SAM" id="MobiDB-lite"/>
    </source>
</evidence>
<sequence>MKNLTRLILGGLATAALGAFAAAALSAPTVANAGLVDGSLNDANVLSGSNVLGALLNSQLGNQSNNNANTRAESVSLGVHL</sequence>
<dbReference type="Proteomes" id="UP000295075">
    <property type="component" value="Unassembled WGS sequence"/>
</dbReference>
<keyword evidence="4" id="KW-1185">Reference proteome</keyword>
<feature type="signal peptide" evidence="2">
    <location>
        <begin position="1"/>
        <end position="21"/>
    </location>
</feature>
<feature type="chain" id="PRO_5039105781" description="DUF320 domain-containing protein" evidence="2">
    <location>
        <begin position="22"/>
        <end position="81"/>
    </location>
</feature>
<organism evidence="3 4">
    <name type="scientific">Kribbella albertanoniae</name>
    <dbReference type="NCBI Taxonomy" id="1266829"/>
    <lineage>
        <taxon>Bacteria</taxon>
        <taxon>Bacillati</taxon>
        <taxon>Actinomycetota</taxon>
        <taxon>Actinomycetes</taxon>
        <taxon>Propionibacteriales</taxon>
        <taxon>Kribbellaceae</taxon>
        <taxon>Kribbella</taxon>
    </lineage>
</organism>
<protein>
    <recommendedName>
        <fullName evidence="5">DUF320 domain-containing protein</fullName>
    </recommendedName>
</protein>
<accession>A0A4V2XRG2</accession>
<evidence type="ECO:0000313" key="3">
    <source>
        <dbReference type="EMBL" id="TDC29725.1"/>
    </source>
</evidence>
<feature type="region of interest" description="Disordered" evidence="1">
    <location>
        <begin position="59"/>
        <end position="81"/>
    </location>
</feature>
<name>A0A4V2XRG2_9ACTN</name>
<comment type="caution">
    <text evidence="3">The sequence shown here is derived from an EMBL/GenBank/DDBJ whole genome shotgun (WGS) entry which is preliminary data.</text>
</comment>
<evidence type="ECO:0008006" key="5">
    <source>
        <dbReference type="Google" id="ProtNLM"/>
    </source>
</evidence>
<evidence type="ECO:0000313" key="4">
    <source>
        <dbReference type="Proteomes" id="UP000295075"/>
    </source>
</evidence>
<evidence type="ECO:0000256" key="2">
    <source>
        <dbReference type="SAM" id="SignalP"/>
    </source>
</evidence>
<proteinExistence type="predicted"/>